<evidence type="ECO:0000259" key="3">
    <source>
        <dbReference type="PROSITE" id="PS50011"/>
    </source>
</evidence>
<name>A0A8H2XSH0_9AGAM</name>
<dbReference type="SMART" id="SM00220">
    <property type="entry name" value="S_TKc"/>
    <property type="match status" value="1"/>
</dbReference>
<gene>
    <name evidence="4" type="ORF">RDB_LOCUS22125</name>
</gene>
<dbReference type="AlphaFoldDB" id="A0A8H2XSH0"/>
<dbReference type="InterPro" id="IPR006652">
    <property type="entry name" value="Kelch_1"/>
</dbReference>
<keyword evidence="2" id="KW-0677">Repeat</keyword>
<evidence type="ECO:0000256" key="2">
    <source>
        <dbReference type="ARBA" id="ARBA00022737"/>
    </source>
</evidence>
<dbReference type="PROSITE" id="PS50011">
    <property type="entry name" value="PROTEIN_KINASE_DOM"/>
    <property type="match status" value="1"/>
</dbReference>
<protein>
    <recommendedName>
        <fullName evidence="3">Protein kinase domain-containing protein</fullName>
    </recommendedName>
</protein>
<dbReference type="Pfam" id="PF00069">
    <property type="entry name" value="Pkinase"/>
    <property type="match status" value="1"/>
</dbReference>
<dbReference type="PANTHER" id="PTHR46093">
    <property type="entry name" value="ACYL-COA-BINDING DOMAIN-CONTAINING PROTEIN 5"/>
    <property type="match status" value="1"/>
</dbReference>
<proteinExistence type="predicted"/>
<keyword evidence="1" id="KW-0880">Kelch repeat</keyword>
<evidence type="ECO:0000256" key="1">
    <source>
        <dbReference type="ARBA" id="ARBA00022441"/>
    </source>
</evidence>
<dbReference type="InterPro" id="IPR015915">
    <property type="entry name" value="Kelch-typ_b-propeller"/>
</dbReference>
<dbReference type="GO" id="GO:0005524">
    <property type="term" value="F:ATP binding"/>
    <property type="evidence" value="ECO:0007669"/>
    <property type="project" value="InterPro"/>
</dbReference>
<dbReference type="PROSITE" id="PS00108">
    <property type="entry name" value="PROTEIN_KINASE_ST"/>
    <property type="match status" value="1"/>
</dbReference>
<dbReference type="SUPFAM" id="SSF117281">
    <property type="entry name" value="Kelch motif"/>
    <property type="match status" value="1"/>
</dbReference>
<evidence type="ECO:0000313" key="5">
    <source>
        <dbReference type="Proteomes" id="UP000663853"/>
    </source>
</evidence>
<dbReference type="PANTHER" id="PTHR46093:SF18">
    <property type="entry name" value="FIBRONECTIN TYPE-III DOMAIN-CONTAINING PROTEIN"/>
    <property type="match status" value="1"/>
</dbReference>
<reference evidence="4" key="1">
    <citation type="submission" date="2021-01" db="EMBL/GenBank/DDBJ databases">
        <authorList>
            <person name="Kaushik A."/>
        </authorList>
    </citation>
    <scope>NUCLEOTIDE SEQUENCE</scope>
    <source>
        <strain evidence="4">AG6-10EEA</strain>
    </source>
</reference>
<dbReference type="GO" id="GO:0004672">
    <property type="term" value="F:protein kinase activity"/>
    <property type="evidence" value="ECO:0007669"/>
    <property type="project" value="InterPro"/>
</dbReference>
<feature type="domain" description="Protein kinase" evidence="3">
    <location>
        <begin position="512"/>
        <end position="782"/>
    </location>
</feature>
<dbReference type="InterPro" id="IPR000719">
    <property type="entry name" value="Prot_kinase_dom"/>
</dbReference>
<evidence type="ECO:0000313" key="4">
    <source>
        <dbReference type="EMBL" id="CAE6429530.1"/>
    </source>
</evidence>
<dbReference type="Proteomes" id="UP000663853">
    <property type="component" value="Unassembled WGS sequence"/>
</dbReference>
<dbReference type="Gene3D" id="2.120.10.80">
    <property type="entry name" value="Kelch-type beta propeller"/>
    <property type="match status" value="2"/>
</dbReference>
<dbReference type="Gene3D" id="1.10.510.10">
    <property type="entry name" value="Transferase(Phosphotransferase) domain 1"/>
    <property type="match status" value="1"/>
</dbReference>
<dbReference type="InterPro" id="IPR011009">
    <property type="entry name" value="Kinase-like_dom_sf"/>
</dbReference>
<dbReference type="EMBL" id="CAJMXA010000406">
    <property type="protein sequence ID" value="CAE6429530.1"/>
    <property type="molecule type" value="Genomic_DNA"/>
</dbReference>
<organism evidence="4 5">
    <name type="scientific">Rhizoctonia solani</name>
    <dbReference type="NCBI Taxonomy" id="456999"/>
    <lineage>
        <taxon>Eukaryota</taxon>
        <taxon>Fungi</taxon>
        <taxon>Dikarya</taxon>
        <taxon>Basidiomycota</taxon>
        <taxon>Agaricomycotina</taxon>
        <taxon>Agaricomycetes</taxon>
        <taxon>Cantharellales</taxon>
        <taxon>Ceratobasidiaceae</taxon>
        <taxon>Rhizoctonia</taxon>
    </lineage>
</organism>
<comment type="caution">
    <text evidence="4">The sequence shown here is derived from an EMBL/GenBank/DDBJ whole genome shotgun (WGS) entry which is preliminary data.</text>
</comment>
<dbReference type="InterPro" id="IPR008271">
    <property type="entry name" value="Ser/Thr_kinase_AS"/>
</dbReference>
<dbReference type="SMART" id="SM00612">
    <property type="entry name" value="Kelch"/>
    <property type="match status" value="2"/>
</dbReference>
<accession>A0A8H2XSH0</accession>
<dbReference type="SUPFAM" id="SSF56112">
    <property type="entry name" value="Protein kinase-like (PK-like)"/>
    <property type="match status" value="1"/>
</dbReference>
<dbReference type="Pfam" id="PF24681">
    <property type="entry name" value="Kelch_KLHDC2_KLHL20_DRC7"/>
    <property type="match status" value="1"/>
</dbReference>
<sequence length="786" mass="86895">MGSNSNDDSSWSEDAPPWLEHTLQITTPKYKYTGRGDERVGPPLIRAYHSSSVVSSPSGAIYIFGGETGSGLRNDIWAIRVSGDSDLPLGPERKPRHMKVTASLVETTGEKPSPRSGHNSALAGGLLVVWGGVTSIVDGKSAPPDDNSVYTLNMTTHRWTKLDIQPAPSARTRHAACIYGNHFIVFGGRLNSREYLNDLWRIDLWSPQGTLKWEQIELDPWGRLPRKRAWHTMVTFREKLYVFGGANYASLYNDTWCFDMATRVWTELSCTGPTPRAYRAAALVGDTVYIFGGMDNDRKPLGDTWSLKIDGIVLLFSEMKQPDMSSGIEQKWYRFPSVDSERLRRLGHILAATDGYVLLIGGLWKNQYKYEYSEHVHILDTGRIDYSEEREEITLKTMPPIKQSGSAQLAGTSLSRSVGGIARDIGSKFGVIQATSIESEADAGLSELVAATDILMMDRLGVPPEEHPPAETAAVLPSTRDTITGAMSATEILQCLVVHGCRDISNELDILHVTEFPVSSGGFGDVYCATLRNGNRIGLKCMRMLVGSTERGRKSLKHAAHELYVWSKCSHPNILELSGVMIYRDQIAMVSPWVGNGHLRWFLSQHPQANRCALCVDIADGVAYMHKKGIIHGDMKPENILISKDHTPKLTDFGNAVISEYTLQFSQSDSSPSMSMRWTSPEIINETTKITQAGDIYALGMIIFEVITGILPYDGVKEPAIMCRILAGNVPSRLETHMPSGVEQADQLWSLITICWAFDPKKRPEAQEVRNILGGITPEGLLANPS</sequence>